<evidence type="ECO:0000313" key="9">
    <source>
        <dbReference type="EMBL" id="WHP07316.1"/>
    </source>
</evidence>
<dbReference type="Proteomes" id="UP001229836">
    <property type="component" value="Chromosome"/>
</dbReference>
<dbReference type="Gene3D" id="2.60.120.260">
    <property type="entry name" value="Galactose-binding domain-like"/>
    <property type="match status" value="1"/>
</dbReference>
<comment type="catalytic activity">
    <reaction evidence="1">
        <text>ATP + protein L-histidine = ADP + protein N-phospho-L-histidine.</text>
        <dbReference type="EC" id="2.7.13.3"/>
    </reaction>
</comment>
<dbReference type="CDD" id="cd16917">
    <property type="entry name" value="HATPase_UhpB-NarQ-NarX-like"/>
    <property type="match status" value="1"/>
</dbReference>
<keyword evidence="6" id="KW-1133">Transmembrane helix</keyword>
<keyword evidence="5" id="KW-0902">Two-component regulatory system</keyword>
<feature type="transmembrane region" description="Helical" evidence="6">
    <location>
        <begin position="342"/>
        <end position="362"/>
    </location>
</feature>
<evidence type="ECO:0000259" key="8">
    <source>
        <dbReference type="SMART" id="SM00387"/>
    </source>
</evidence>
<keyword evidence="3" id="KW-0808">Transferase</keyword>
<keyword evidence="6" id="KW-0472">Membrane</keyword>
<evidence type="ECO:0000256" key="1">
    <source>
        <dbReference type="ARBA" id="ARBA00000085"/>
    </source>
</evidence>
<dbReference type="PANTHER" id="PTHR24421">
    <property type="entry name" value="NITRATE/NITRITE SENSOR PROTEIN NARX-RELATED"/>
    <property type="match status" value="1"/>
</dbReference>
<feature type="signal peptide" evidence="7">
    <location>
        <begin position="1"/>
        <end position="36"/>
    </location>
</feature>
<feature type="transmembrane region" description="Helical" evidence="6">
    <location>
        <begin position="197"/>
        <end position="216"/>
    </location>
</feature>
<organism evidence="9 10">
    <name type="scientific">Acinetobacter corruptisaponis</name>
    <dbReference type="NCBI Taxonomy" id="3045147"/>
    <lineage>
        <taxon>Bacteria</taxon>
        <taxon>Pseudomonadati</taxon>
        <taxon>Pseudomonadota</taxon>
        <taxon>Gammaproteobacteria</taxon>
        <taxon>Moraxellales</taxon>
        <taxon>Moraxellaceae</taxon>
        <taxon>Acinetobacter</taxon>
    </lineage>
</organism>
<dbReference type="InterPro" id="IPR008979">
    <property type="entry name" value="Galactose-bd-like_sf"/>
</dbReference>
<dbReference type="RefSeq" id="WP_283268975.1">
    <property type="nucleotide sequence ID" value="NZ_CP125669.1"/>
</dbReference>
<dbReference type="EC" id="2.7.13.3" evidence="2"/>
<protein>
    <recommendedName>
        <fullName evidence="2">histidine kinase</fullName>
        <ecNumber evidence="2">2.7.13.3</ecNumber>
    </recommendedName>
</protein>
<proteinExistence type="predicted"/>
<feature type="transmembrane region" description="Helical" evidence="6">
    <location>
        <begin position="287"/>
        <end position="304"/>
    </location>
</feature>
<sequence>MYPNRGNRYRSLFKATLAFCCVVIILFSGLTVSSYAATDCTAEIRHIQVVQATSEPSQVPQKGWQKVQLPDHWQKRWKNYDGHVWYRISWDYLCPTHQRSSIGLAVHSINMAGQVYLNQQLIWQDQSLQEPLSRSWNMPRYWVFPATALHQGQNTILIRVTGIAAQSPGLGKIYLGQPDLAFQHYQQQWWYQRFSHLVRLICSITLGILCFSIWILRRQETAFGWFALACAFWSIFTYYLLSTDPAPFIHTFDVARANIIFLLCYVVCFIIYTWRFSGKTYPKLEKFIWLSVVIFAVLVLTLPVQQQDWILKIVLIYTILGFILNCLIYPYIVYHSKQIEQYLLALCLVLYLLLGLYNLILFLKHSEINYFTIIYTTPVTVIFISITLAMRLVRNMKLIEAFNETLEQKVITVKAELNDSLNTQHQLELTNIKLQERINLAHDLHDSLGGALVRSIAMIDQSHSNLSNQQFVSILKLLRDDLRQVIDHGSSNGVKVPESPVLWGAPIRHRFDQLFEELDIHSEWYFPEQWEFQPTPLECLTLLRIAEEALTNIIKHSQAKNVAIKLYFSGQQLILKIEDDGIGFDVDAVKQSGISIGMQSMHMRMEQLNGQFSIHSQSGYTCLSACVSRII</sequence>
<dbReference type="EMBL" id="CP125669">
    <property type="protein sequence ID" value="WHP07316.1"/>
    <property type="molecule type" value="Genomic_DNA"/>
</dbReference>
<evidence type="ECO:0000256" key="4">
    <source>
        <dbReference type="ARBA" id="ARBA00022777"/>
    </source>
</evidence>
<feature type="transmembrane region" description="Helical" evidence="6">
    <location>
        <begin position="223"/>
        <end position="242"/>
    </location>
</feature>
<name>A0ABY8S766_9GAMM</name>
<feature type="domain" description="Histidine kinase/HSP90-like ATPase" evidence="8">
    <location>
        <begin position="537"/>
        <end position="631"/>
    </location>
</feature>
<dbReference type="InterPro" id="IPR036890">
    <property type="entry name" value="HATPase_C_sf"/>
</dbReference>
<accession>A0ABY8S766</accession>
<dbReference type="Gene3D" id="3.30.565.10">
    <property type="entry name" value="Histidine kinase-like ATPase, C-terminal domain"/>
    <property type="match status" value="1"/>
</dbReference>
<dbReference type="SUPFAM" id="SSF55874">
    <property type="entry name" value="ATPase domain of HSP90 chaperone/DNA topoisomerase II/histidine kinase"/>
    <property type="match status" value="1"/>
</dbReference>
<feature type="transmembrane region" description="Helical" evidence="6">
    <location>
        <begin position="254"/>
        <end position="275"/>
    </location>
</feature>
<dbReference type="Pfam" id="PF02518">
    <property type="entry name" value="HATPase_c"/>
    <property type="match status" value="1"/>
</dbReference>
<evidence type="ECO:0000313" key="10">
    <source>
        <dbReference type="Proteomes" id="UP001229836"/>
    </source>
</evidence>
<dbReference type="SUPFAM" id="SSF49785">
    <property type="entry name" value="Galactose-binding domain-like"/>
    <property type="match status" value="1"/>
</dbReference>
<evidence type="ECO:0000256" key="3">
    <source>
        <dbReference type="ARBA" id="ARBA00022679"/>
    </source>
</evidence>
<dbReference type="PANTHER" id="PTHR24421:SF10">
    <property type="entry name" value="NITRATE_NITRITE SENSOR PROTEIN NARQ"/>
    <property type="match status" value="1"/>
</dbReference>
<evidence type="ECO:0000256" key="2">
    <source>
        <dbReference type="ARBA" id="ARBA00012438"/>
    </source>
</evidence>
<dbReference type="SMART" id="SM00387">
    <property type="entry name" value="HATPase_c"/>
    <property type="match status" value="1"/>
</dbReference>
<evidence type="ECO:0000256" key="5">
    <source>
        <dbReference type="ARBA" id="ARBA00023012"/>
    </source>
</evidence>
<keyword evidence="6" id="KW-0812">Transmembrane</keyword>
<reference evidence="9 10" key="1">
    <citation type="submission" date="2023-05" db="EMBL/GenBank/DDBJ databases">
        <title>The complete genome of Acinetobacter sp. nov KCTC 92772.</title>
        <authorList>
            <person name="Zhou G."/>
        </authorList>
    </citation>
    <scope>NUCLEOTIDE SEQUENCE [LARGE SCALE GENOMIC DNA]</scope>
    <source>
        <strain evidence="9 10">KCTC 92772</strain>
    </source>
</reference>
<keyword evidence="4 9" id="KW-0418">Kinase</keyword>
<evidence type="ECO:0000256" key="7">
    <source>
        <dbReference type="SAM" id="SignalP"/>
    </source>
</evidence>
<keyword evidence="10" id="KW-1185">Reference proteome</keyword>
<dbReference type="InterPro" id="IPR050482">
    <property type="entry name" value="Sensor_HK_TwoCompSys"/>
</dbReference>
<evidence type="ECO:0000256" key="6">
    <source>
        <dbReference type="SAM" id="Phobius"/>
    </source>
</evidence>
<feature type="chain" id="PRO_5045426821" description="histidine kinase" evidence="7">
    <location>
        <begin position="37"/>
        <end position="631"/>
    </location>
</feature>
<dbReference type="InterPro" id="IPR003594">
    <property type="entry name" value="HATPase_dom"/>
</dbReference>
<dbReference type="GO" id="GO:0016301">
    <property type="term" value="F:kinase activity"/>
    <property type="evidence" value="ECO:0007669"/>
    <property type="project" value="UniProtKB-KW"/>
</dbReference>
<feature type="transmembrane region" description="Helical" evidence="6">
    <location>
        <begin position="310"/>
        <end position="330"/>
    </location>
</feature>
<keyword evidence="7" id="KW-0732">Signal</keyword>
<feature type="transmembrane region" description="Helical" evidence="6">
    <location>
        <begin position="368"/>
        <end position="389"/>
    </location>
</feature>
<gene>
    <name evidence="9" type="ORF">QLH32_07655</name>
</gene>